<dbReference type="EMBL" id="CM055729">
    <property type="protein sequence ID" value="KAJ8015474.1"/>
    <property type="molecule type" value="Genomic_DNA"/>
</dbReference>
<evidence type="ECO:0000313" key="1">
    <source>
        <dbReference type="EMBL" id="KAJ8015474.1"/>
    </source>
</evidence>
<name>A0ACC2HHH9_DALPE</name>
<sequence>MGLNRLHWLRLAFSGTTPFEMDQDEKSQGLSSCMLDIPVTLVAGALIALLAAITATLWLFRQTTAKQTNRAKQTNDKEQDSPKPQSVDSSKSSHSESPRMKAEETEEAEDKEGTIDD</sequence>
<evidence type="ECO:0000313" key="2">
    <source>
        <dbReference type="Proteomes" id="UP001157502"/>
    </source>
</evidence>
<reference evidence="1" key="1">
    <citation type="submission" date="2021-05" db="EMBL/GenBank/DDBJ databases">
        <authorList>
            <person name="Pan Q."/>
            <person name="Jouanno E."/>
            <person name="Zahm M."/>
            <person name="Klopp C."/>
            <person name="Cabau C."/>
            <person name="Louis A."/>
            <person name="Berthelot C."/>
            <person name="Parey E."/>
            <person name="Roest Crollius H."/>
            <person name="Montfort J."/>
            <person name="Robinson-Rechavi M."/>
            <person name="Bouchez O."/>
            <person name="Lampietro C."/>
            <person name="Lopez Roques C."/>
            <person name="Donnadieu C."/>
            <person name="Postlethwait J."/>
            <person name="Bobe J."/>
            <person name="Dillon D."/>
            <person name="Chandos A."/>
            <person name="von Hippel F."/>
            <person name="Guiguen Y."/>
        </authorList>
    </citation>
    <scope>NUCLEOTIDE SEQUENCE</scope>
    <source>
        <strain evidence="1">YG-Jan2019</strain>
    </source>
</reference>
<keyword evidence="2" id="KW-1185">Reference proteome</keyword>
<protein>
    <submittedName>
        <fullName evidence="1">Uncharacterized protein</fullName>
    </submittedName>
</protein>
<accession>A0ACC2HHH9</accession>
<comment type="caution">
    <text evidence="1">The sequence shown here is derived from an EMBL/GenBank/DDBJ whole genome shotgun (WGS) entry which is preliminary data.</text>
</comment>
<dbReference type="Proteomes" id="UP001157502">
    <property type="component" value="Chromosome 2"/>
</dbReference>
<gene>
    <name evidence="1" type="ORF">DPEC_G00026500</name>
</gene>
<proteinExistence type="predicted"/>
<organism evidence="1 2">
    <name type="scientific">Dallia pectoralis</name>
    <name type="common">Alaska blackfish</name>
    <dbReference type="NCBI Taxonomy" id="75939"/>
    <lineage>
        <taxon>Eukaryota</taxon>
        <taxon>Metazoa</taxon>
        <taxon>Chordata</taxon>
        <taxon>Craniata</taxon>
        <taxon>Vertebrata</taxon>
        <taxon>Euteleostomi</taxon>
        <taxon>Actinopterygii</taxon>
        <taxon>Neopterygii</taxon>
        <taxon>Teleostei</taxon>
        <taxon>Protacanthopterygii</taxon>
        <taxon>Esociformes</taxon>
        <taxon>Umbridae</taxon>
        <taxon>Dallia</taxon>
    </lineage>
</organism>